<reference evidence="3" key="2">
    <citation type="submission" date="2025-08" db="UniProtKB">
        <authorList>
            <consortium name="Ensembl"/>
        </authorList>
    </citation>
    <scope>IDENTIFICATION</scope>
</reference>
<accession>H0XTN7</accession>
<dbReference type="eggNOG" id="ENOG502TDFN">
    <property type="taxonomic scope" value="Eukaryota"/>
</dbReference>
<reference evidence="4" key="1">
    <citation type="submission" date="2011-03" db="EMBL/GenBank/DDBJ databases">
        <title>Version 3 of the genome sequence of Otolemur garnettii (Bushbaby).</title>
        <authorList>
            <consortium name="The Broad Institute Genome Sequencing Platform"/>
            <person name="Di Palma F."/>
            <person name="Johnson J."/>
            <person name="Lander E.S."/>
            <person name="Lindblad-Toh K."/>
            <person name="Jaffe D.B."/>
            <person name="Gnerre S."/>
            <person name="MacCallum I."/>
            <person name="Przybylski D."/>
            <person name="Ribeiro F.J."/>
            <person name="Burton J.N."/>
            <person name="Walker B.J."/>
            <person name="Sharpe T."/>
            <person name="Hall G."/>
        </authorList>
    </citation>
    <scope>NUCLEOTIDE SEQUENCE [LARGE SCALE GENOMIC DNA]</scope>
</reference>
<dbReference type="EMBL" id="AAQR03048998">
    <property type="status" value="NOT_ANNOTATED_CDS"/>
    <property type="molecule type" value="Genomic_DNA"/>
</dbReference>
<protein>
    <submittedName>
        <fullName evidence="3">Family with sequence similarity 228 member A</fullName>
    </submittedName>
</protein>
<dbReference type="PANTHER" id="PTHR28584">
    <property type="entry name" value="FAMILY WITH SEQUENCE SIMILARITY 228 MEMBER A"/>
    <property type="match status" value="1"/>
</dbReference>
<organism evidence="3 4">
    <name type="scientific">Otolemur garnettii</name>
    <name type="common">Small-eared galago</name>
    <name type="synonym">Garnett's greater bushbaby</name>
    <dbReference type="NCBI Taxonomy" id="30611"/>
    <lineage>
        <taxon>Eukaryota</taxon>
        <taxon>Metazoa</taxon>
        <taxon>Chordata</taxon>
        <taxon>Craniata</taxon>
        <taxon>Vertebrata</taxon>
        <taxon>Euteleostomi</taxon>
        <taxon>Mammalia</taxon>
        <taxon>Eutheria</taxon>
        <taxon>Euarchontoglires</taxon>
        <taxon>Primates</taxon>
        <taxon>Strepsirrhini</taxon>
        <taxon>Lorisiformes</taxon>
        <taxon>Galagidae</taxon>
        <taxon>Otolemur</taxon>
    </lineage>
</organism>
<proteinExistence type="inferred from homology"/>
<dbReference type="OMA" id="THEQHIL"/>
<dbReference type="EMBL" id="AAQR03049000">
    <property type="status" value="NOT_ANNOTATED_CDS"/>
    <property type="molecule type" value="Genomic_DNA"/>
</dbReference>
<evidence type="ECO:0000256" key="1">
    <source>
        <dbReference type="ARBA" id="ARBA00007753"/>
    </source>
</evidence>
<dbReference type="EMBL" id="AAQR03048999">
    <property type="status" value="NOT_ANNOTATED_CDS"/>
    <property type="molecule type" value="Genomic_DNA"/>
</dbReference>
<dbReference type="EMBL" id="AAQR03048997">
    <property type="status" value="NOT_ANNOTATED_CDS"/>
    <property type="molecule type" value="Genomic_DNA"/>
</dbReference>
<feature type="region of interest" description="Disordered" evidence="2">
    <location>
        <begin position="85"/>
        <end position="110"/>
    </location>
</feature>
<name>H0XTN7_OTOGA</name>
<dbReference type="InterPro" id="IPR040046">
    <property type="entry name" value="FAM228"/>
</dbReference>
<feature type="region of interest" description="Disordered" evidence="2">
    <location>
        <begin position="144"/>
        <end position="164"/>
    </location>
</feature>
<reference evidence="3" key="3">
    <citation type="submission" date="2025-09" db="UniProtKB">
        <authorList>
            <consortium name="Ensembl"/>
        </authorList>
    </citation>
    <scope>IDENTIFICATION</scope>
</reference>
<dbReference type="GeneTree" id="ENSGT00530000064185"/>
<dbReference type="EMBL" id="AAQR03048996">
    <property type="status" value="NOT_ANNOTATED_CDS"/>
    <property type="molecule type" value="Genomic_DNA"/>
</dbReference>
<dbReference type="EMBL" id="AAQR03049001">
    <property type="status" value="NOT_ANNOTATED_CDS"/>
    <property type="molecule type" value="Genomic_DNA"/>
</dbReference>
<evidence type="ECO:0000313" key="3">
    <source>
        <dbReference type="Ensembl" id="ENSOGAP00000019479.1"/>
    </source>
</evidence>
<sequence>MAAAKTSSYFRLERLKEWPEPETVSLMEVLAREDIDEAVYTILFRENYVVKVASSPLFDPLFQRQQTDEEQSTSLLVSSPGFTLTPHSVIPEEQRKTSARFSGSSSAGYSSEKLVYAEEKQKSEEKEITDLSQAVFERQFRASKLSQDRGDGKKGVVSRGLGAG</sequence>
<dbReference type="InParanoid" id="H0XTN7"/>
<evidence type="ECO:0000313" key="4">
    <source>
        <dbReference type="Proteomes" id="UP000005225"/>
    </source>
</evidence>
<comment type="similarity">
    <text evidence="1">Belongs to the FAM228 family.</text>
</comment>
<dbReference type="AlphaFoldDB" id="H0XTN7"/>
<dbReference type="HOGENOM" id="CLU_079089_0_0_1"/>
<feature type="compositionally biased region" description="Low complexity" evidence="2">
    <location>
        <begin position="99"/>
        <end position="110"/>
    </location>
</feature>
<dbReference type="Proteomes" id="UP000005225">
    <property type="component" value="Unassembled WGS sequence"/>
</dbReference>
<dbReference type="Ensembl" id="ENSOGAT00000027243.1">
    <property type="protein sequence ID" value="ENSOGAP00000019479.1"/>
    <property type="gene ID" value="ENSOGAG00000028998.1"/>
</dbReference>
<dbReference type="PANTHER" id="PTHR28584:SF2">
    <property type="entry name" value="PROTEIN FAM228A"/>
    <property type="match status" value="1"/>
</dbReference>
<evidence type="ECO:0000256" key="2">
    <source>
        <dbReference type="SAM" id="MobiDB-lite"/>
    </source>
</evidence>
<keyword evidence="4" id="KW-1185">Reference proteome</keyword>